<reference evidence="22" key="1">
    <citation type="submission" date="2020-10" db="EMBL/GenBank/DDBJ databases">
        <authorList>
            <person name="Gilroy R."/>
        </authorList>
    </citation>
    <scope>NUCLEOTIDE SEQUENCE</scope>
    <source>
        <strain evidence="22">ChiSxjej2B14-8506</strain>
    </source>
</reference>
<evidence type="ECO:0000256" key="12">
    <source>
        <dbReference type="ARBA" id="ARBA00022824"/>
    </source>
</evidence>
<dbReference type="GO" id="GO:0005576">
    <property type="term" value="C:extracellular region"/>
    <property type="evidence" value="ECO:0007669"/>
    <property type="project" value="UniProtKB-SubCell"/>
</dbReference>
<keyword evidence="8" id="KW-0645">Protease</keyword>
<dbReference type="GO" id="GO:0005764">
    <property type="term" value="C:lysosome"/>
    <property type="evidence" value="ECO:0007669"/>
    <property type="project" value="UniProtKB-SubCell"/>
</dbReference>
<dbReference type="Proteomes" id="UP000824123">
    <property type="component" value="Unassembled WGS sequence"/>
</dbReference>
<evidence type="ECO:0000256" key="15">
    <source>
        <dbReference type="ARBA" id="ARBA00023049"/>
    </source>
</evidence>
<dbReference type="InterPro" id="IPR039866">
    <property type="entry name" value="CPQ"/>
</dbReference>
<evidence type="ECO:0000256" key="14">
    <source>
        <dbReference type="ARBA" id="ARBA00023034"/>
    </source>
</evidence>
<evidence type="ECO:0000256" key="19">
    <source>
        <dbReference type="ARBA" id="ARBA00025833"/>
    </source>
</evidence>
<gene>
    <name evidence="22" type="ORF">IAC59_10455</name>
</gene>
<keyword evidence="15" id="KW-0482">Metalloprotease</keyword>
<dbReference type="GO" id="GO:0006508">
    <property type="term" value="P:proteolysis"/>
    <property type="evidence" value="ECO:0007669"/>
    <property type="project" value="UniProtKB-KW"/>
</dbReference>
<dbReference type="EMBL" id="DVNK01000063">
    <property type="protein sequence ID" value="HIU47658.1"/>
    <property type="molecule type" value="Genomic_DNA"/>
</dbReference>
<evidence type="ECO:0000256" key="18">
    <source>
        <dbReference type="ARBA" id="ARBA00023228"/>
    </source>
</evidence>
<evidence type="ECO:0000256" key="9">
    <source>
        <dbReference type="ARBA" id="ARBA00022723"/>
    </source>
</evidence>
<dbReference type="GO" id="GO:0070573">
    <property type="term" value="F:metallodipeptidase activity"/>
    <property type="evidence" value="ECO:0007669"/>
    <property type="project" value="InterPro"/>
</dbReference>
<evidence type="ECO:0000256" key="5">
    <source>
        <dbReference type="ARBA" id="ARBA00014116"/>
    </source>
</evidence>
<dbReference type="Gene3D" id="3.50.30.30">
    <property type="match status" value="1"/>
</dbReference>
<evidence type="ECO:0000256" key="2">
    <source>
        <dbReference type="ARBA" id="ARBA00004371"/>
    </source>
</evidence>
<protein>
    <recommendedName>
        <fullName evidence="5">Carboxypeptidase Q</fullName>
    </recommendedName>
    <alternativeName>
        <fullName evidence="20">Plasma glutamate carboxypeptidase</fullName>
    </alternativeName>
</protein>
<evidence type="ECO:0000256" key="4">
    <source>
        <dbReference type="ARBA" id="ARBA00004613"/>
    </source>
</evidence>
<keyword evidence="12" id="KW-0256">Endoplasmic reticulum</keyword>
<evidence type="ECO:0000313" key="23">
    <source>
        <dbReference type="Proteomes" id="UP000824123"/>
    </source>
</evidence>
<evidence type="ECO:0000256" key="17">
    <source>
        <dbReference type="ARBA" id="ARBA00023180"/>
    </source>
</evidence>
<evidence type="ECO:0000256" key="1">
    <source>
        <dbReference type="ARBA" id="ARBA00004240"/>
    </source>
</evidence>
<evidence type="ECO:0000256" key="3">
    <source>
        <dbReference type="ARBA" id="ARBA00004555"/>
    </source>
</evidence>
<comment type="caution">
    <text evidence="22">The sequence shown here is derived from an EMBL/GenBank/DDBJ whole genome shotgun (WGS) entry which is preliminary data.</text>
</comment>
<keyword evidence="10" id="KW-0732">Signal</keyword>
<evidence type="ECO:0000313" key="22">
    <source>
        <dbReference type="EMBL" id="HIU47658.1"/>
    </source>
</evidence>
<comment type="subcellular location">
    <subcellularLocation>
        <location evidence="1">Endoplasmic reticulum</location>
    </subcellularLocation>
    <subcellularLocation>
        <location evidence="3">Golgi apparatus</location>
    </subcellularLocation>
    <subcellularLocation>
        <location evidence="2">Lysosome</location>
    </subcellularLocation>
    <subcellularLocation>
        <location evidence="4">Secreted</location>
    </subcellularLocation>
</comment>
<dbReference type="InterPro" id="IPR007484">
    <property type="entry name" value="Peptidase_M28"/>
</dbReference>
<name>A0A9D1LT83_9FIRM</name>
<evidence type="ECO:0000259" key="21">
    <source>
        <dbReference type="Pfam" id="PF04389"/>
    </source>
</evidence>
<keyword evidence="18" id="KW-0458">Lysosome</keyword>
<keyword evidence="6" id="KW-0964">Secreted</keyword>
<evidence type="ECO:0000256" key="20">
    <source>
        <dbReference type="ARBA" id="ARBA00033328"/>
    </source>
</evidence>
<dbReference type="Pfam" id="PF04389">
    <property type="entry name" value="Peptidase_M28"/>
    <property type="match status" value="1"/>
</dbReference>
<dbReference type="PANTHER" id="PTHR12053">
    <property type="entry name" value="PROTEASE FAMILY M28 PLASMA GLUTAMATE CARBOXYPEPTIDASE-RELATED"/>
    <property type="match status" value="1"/>
</dbReference>
<dbReference type="GO" id="GO:0046872">
    <property type="term" value="F:metal ion binding"/>
    <property type="evidence" value="ECO:0007669"/>
    <property type="project" value="UniProtKB-KW"/>
</dbReference>
<keyword evidence="16" id="KW-0865">Zymogen</keyword>
<keyword evidence="7" id="KW-0121">Carboxypeptidase</keyword>
<dbReference type="PANTHER" id="PTHR12053:SF3">
    <property type="entry name" value="CARBOXYPEPTIDASE Q"/>
    <property type="match status" value="1"/>
</dbReference>
<keyword evidence="9" id="KW-0479">Metal-binding</keyword>
<evidence type="ECO:0000256" key="10">
    <source>
        <dbReference type="ARBA" id="ARBA00022729"/>
    </source>
</evidence>
<evidence type="ECO:0000256" key="6">
    <source>
        <dbReference type="ARBA" id="ARBA00022525"/>
    </source>
</evidence>
<keyword evidence="14" id="KW-0333">Golgi apparatus</keyword>
<proteinExistence type="predicted"/>
<feature type="domain" description="Peptidase M28" evidence="21">
    <location>
        <begin position="198"/>
        <end position="382"/>
    </location>
</feature>
<reference evidence="22" key="2">
    <citation type="journal article" date="2021" name="PeerJ">
        <title>Extensive microbial diversity within the chicken gut microbiome revealed by metagenomics and culture.</title>
        <authorList>
            <person name="Gilroy R."/>
            <person name="Ravi A."/>
            <person name="Getino M."/>
            <person name="Pursley I."/>
            <person name="Horton D.L."/>
            <person name="Alikhan N.F."/>
            <person name="Baker D."/>
            <person name="Gharbi K."/>
            <person name="Hall N."/>
            <person name="Watson M."/>
            <person name="Adriaenssens E.M."/>
            <person name="Foster-Nyarko E."/>
            <person name="Jarju S."/>
            <person name="Secka A."/>
            <person name="Antonio M."/>
            <person name="Oren A."/>
            <person name="Chaudhuri R.R."/>
            <person name="La Ragione R."/>
            <person name="Hildebrand F."/>
            <person name="Pallen M.J."/>
        </authorList>
    </citation>
    <scope>NUCLEOTIDE SEQUENCE</scope>
    <source>
        <strain evidence="22">ChiSxjej2B14-8506</strain>
    </source>
</reference>
<dbReference type="AlphaFoldDB" id="A0A9D1LT83"/>
<accession>A0A9D1LT83</accession>
<evidence type="ECO:0000256" key="16">
    <source>
        <dbReference type="ARBA" id="ARBA00023145"/>
    </source>
</evidence>
<dbReference type="GO" id="GO:0004180">
    <property type="term" value="F:carboxypeptidase activity"/>
    <property type="evidence" value="ECO:0007669"/>
    <property type="project" value="UniProtKB-KW"/>
</dbReference>
<evidence type="ECO:0000256" key="7">
    <source>
        <dbReference type="ARBA" id="ARBA00022645"/>
    </source>
</evidence>
<evidence type="ECO:0000256" key="13">
    <source>
        <dbReference type="ARBA" id="ARBA00022833"/>
    </source>
</evidence>
<comment type="subunit">
    <text evidence="19">Homodimer. The monomeric form is inactive while the homodimer is active.</text>
</comment>
<keyword evidence="11" id="KW-0378">Hydrolase</keyword>
<evidence type="ECO:0000256" key="11">
    <source>
        <dbReference type="ARBA" id="ARBA00022801"/>
    </source>
</evidence>
<sequence>MNANRAFELLGRLAFTRMSGTDEELKAAQILAQEAQAVGVEHEIEPFTVRDGVVERATLEVLEPYRQTYEVTGMRRSLDTGDEGIEAELVYVENALDANLVDAKGKIVLYNGYLNYDPYERIKRAGALGAIAFSGSIQDTPEDMELALRMLRPKMTDAFGDLYAVNVRAADALDMVRRGASRVRMVVRARNVELTSHNVYATIPGTTYPDEIVSLGAHYDSVEYSKGVYDNGAGSVILTELMRHFSAHPARRTLKFMWFGSEEVGLCGSTHFCEAHEAELKRHKIMINVDVAAPILGSDKCIVMGDDALEHYVRGMMRENGFPVDVSSDTYSSDSIPFADHGVAAVNFARFAAPGAGFIHDHRDTMDFLSADALGKTLRYAFTFTDKVANAPVFPFDGKVSDDMKAKVDKYLKRRK</sequence>
<dbReference type="Gene3D" id="3.40.630.10">
    <property type="entry name" value="Zn peptidases"/>
    <property type="match status" value="1"/>
</dbReference>
<keyword evidence="13" id="KW-0862">Zinc</keyword>
<organism evidence="22 23">
    <name type="scientific">Candidatus Fimadaptatus faecigallinarum</name>
    <dbReference type="NCBI Taxonomy" id="2840814"/>
    <lineage>
        <taxon>Bacteria</taxon>
        <taxon>Bacillati</taxon>
        <taxon>Bacillota</taxon>
        <taxon>Clostridia</taxon>
        <taxon>Eubacteriales</taxon>
        <taxon>Candidatus Fimadaptatus</taxon>
    </lineage>
</organism>
<dbReference type="SUPFAM" id="SSF53187">
    <property type="entry name" value="Zn-dependent exopeptidases"/>
    <property type="match status" value="1"/>
</dbReference>
<evidence type="ECO:0000256" key="8">
    <source>
        <dbReference type="ARBA" id="ARBA00022670"/>
    </source>
</evidence>
<keyword evidence="17" id="KW-0325">Glycoprotein</keyword>